<keyword evidence="2" id="KW-1133">Transmembrane helix</keyword>
<feature type="region of interest" description="Disordered" evidence="1">
    <location>
        <begin position="118"/>
        <end position="166"/>
    </location>
</feature>
<dbReference type="EMBL" id="BAAAOR010000007">
    <property type="protein sequence ID" value="GAA1506315.1"/>
    <property type="molecule type" value="Genomic_DNA"/>
</dbReference>
<name>A0ABN1ZX10_9ACTN</name>
<evidence type="ECO:0000313" key="3">
    <source>
        <dbReference type="EMBL" id="GAA1506315.1"/>
    </source>
</evidence>
<comment type="caution">
    <text evidence="3">The sequence shown here is derived from an EMBL/GenBank/DDBJ whole genome shotgun (WGS) entry which is preliminary data.</text>
</comment>
<feature type="compositionally biased region" description="Low complexity" evidence="1">
    <location>
        <begin position="131"/>
        <end position="142"/>
    </location>
</feature>
<evidence type="ECO:0000256" key="1">
    <source>
        <dbReference type="SAM" id="MobiDB-lite"/>
    </source>
</evidence>
<organism evidence="3 4">
    <name type="scientific">Nocardioides humi</name>
    <dbReference type="NCBI Taxonomy" id="449461"/>
    <lineage>
        <taxon>Bacteria</taxon>
        <taxon>Bacillati</taxon>
        <taxon>Actinomycetota</taxon>
        <taxon>Actinomycetes</taxon>
        <taxon>Propionibacteriales</taxon>
        <taxon>Nocardioidaceae</taxon>
        <taxon>Nocardioides</taxon>
    </lineage>
</organism>
<evidence type="ECO:0000256" key="2">
    <source>
        <dbReference type="SAM" id="Phobius"/>
    </source>
</evidence>
<keyword evidence="4" id="KW-1185">Reference proteome</keyword>
<accession>A0ABN1ZX10</accession>
<feature type="compositionally biased region" description="Basic and acidic residues" evidence="1">
    <location>
        <begin position="9"/>
        <end position="20"/>
    </location>
</feature>
<reference evidence="3 4" key="1">
    <citation type="journal article" date="2019" name="Int. J. Syst. Evol. Microbiol.">
        <title>The Global Catalogue of Microorganisms (GCM) 10K type strain sequencing project: providing services to taxonomists for standard genome sequencing and annotation.</title>
        <authorList>
            <consortium name="The Broad Institute Genomics Platform"/>
            <consortium name="The Broad Institute Genome Sequencing Center for Infectious Disease"/>
            <person name="Wu L."/>
            <person name="Ma J."/>
        </authorList>
    </citation>
    <scope>NUCLEOTIDE SEQUENCE [LARGE SCALE GENOMIC DNA]</scope>
    <source>
        <strain evidence="3 4">JCM 14942</strain>
    </source>
</reference>
<gene>
    <name evidence="3" type="ORF">GCM10009788_07680</name>
</gene>
<feature type="region of interest" description="Disordered" evidence="1">
    <location>
        <begin position="1"/>
        <end position="33"/>
    </location>
</feature>
<keyword evidence="2" id="KW-0812">Transmembrane</keyword>
<dbReference type="Proteomes" id="UP001500842">
    <property type="component" value="Unassembled WGS sequence"/>
</dbReference>
<dbReference type="RefSeq" id="WP_141005133.1">
    <property type="nucleotide sequence ID" value="NZ_BAAAOR010000007.1"/>
</dbReference>
<keyword evidence="2" id="KW-0472">Membrane</keyword>
<sequence>MNDATEPPTPREEDAVRRALAEAGGPAPIPTDVADRIDGVIAGLAAERAAGARSSGGIHEDHPEAPAVVVPLDPAALRRRRRVRMLFGAAAAVAAVAIGVGIVSDHRAGDDLTAAHELAQDDSAREGAGGASSDEAGSDAEAPQAAPTPSAVPGDPAEQYAVPRRVPSDAAVREVRADHLREDLVALQHVALPHPATADYTGATLSAPTDFMCEPASFGRGHLVGVRYDGKSAVVAFRAPVGSTQEAEVLACGTGDVLHSTTLAATG</sequence>
<proteinExistence type="predicted"/>
<feature type="transmembrane region" description="Helical" evidence="2">
    <location>
        <begin position="85"/>
        <end position="103"/>
    </location>
</feature>
<evidence type="ECO:0000313" key="4">
    <source>
        <dbReference type="Proteomes" id="UP001500842"/>
    </source>
</evidence>
<protein>
    <submittedName>
        <fullName evidence="3">Uncharacterized protein</fullName>
    </submittedName>
</protein>